<dbReference type="AlphaFoldDB" id="A0A1Y1HUX9"/>
<feature type="compositionally biased region" description="Polar residues" evidence="1">
    <location>
        <begin position="46"/>
        <end position="60"/>
    </location>
</feature>
<organism evidence="2 3">
    <name type="scientific">Klebsormidium nitens</name>
    <name type="common">Green alga</name>
    <name type="synonym">Ulothrix nitens</name>
    <dbReference type="NCBI Taxonomy" id="105231"/>
    <lineage>
        <taxon>Eukaryota</taxon>
        <taxon>Viridiplantae</taxon>
        <taxon>Streptophyta</taxon>
        <taxon>Klebsormidiophyceae</taxon>
        <taxon>Klebsormidiales</taxon>
        <taxon>Klebsormidiaceae</taxon>
        <taxon>Klebsormidium</taxon>
    </lineage>
</organism>
<name>A0A1Y1HUX9_KLENI</name>
<reference evidence="2 3" key="1">
    <citation type="journal article" date="2014" name="Nat. Commun.">
        <title>Klebsormidium flaccidum genome reveals primary factors for plant terrestrial adaptation.</title>
        <authorList>
            <person name="Hori K."/>
            <person name="Maruyama F."/>
            <person name="Fujisawa T."/>
            <person name="Togashi T."/>
            <person name="Yamamoto N."/>
            <person name="Seo M."/>
            <person name="Sato S."/>
            <person name="Yamada T."/>
            <person name="Mori H."/>
            <person name="Tajima N."/>
            <person name="Moriyama T."/>
            <person name="Ikeuchi M."/>
            <person name="Watanabe M."/>
            <person name="Wada H."/>
            <person name="Kobayashi K."/>
            <person name="Saito M."/>
            <person name="Masuda T."/>
            <person name="Sasaki-Sekimoto Y."/>
            <person name="Mashiguchi K."/>
            <person name="Awai K."/>
            <person name="Shimojima M."/>
            <person name="Masuda S."/>
            <person name="Iwai M."/>
            <person name="Nobusawa T."/>
            <person name="Narise T."/>
            <person name="Kondo S."/>
            <person name="Saito H."/>
            <person name="Sato R."/>
            <person name="Murakawa M."/>
            <person name="Ihara Y."/>
            <person name="Oshima-Yamada Y."/>
            <person name="Ohtaka K."/>
            <person name="Satoh M."/>
            <person name="Sonobe K."/>
            <person name="Ishii M."/>
            <person name="Ohtani R."/>
            <person name="Kanamori-Sato M."/>
            <person name="Honoki R."/>
            <person name="Miyazaki D."/>
            <person name="Mochizuki H."/>
            <person name="Umetsu J."/>
            <person name="Higashi K."/>
            <person name="Shibata D."/>
            <person name="Kamiya Y."/>
            <person name="Sato N."/>
            <person name="Nakamura Y."/>
            <person name="Tabata S."/>
            <person name="Ida S."/>
            <person name="Kurokawa K."/>
            <person name="Ohta H."/>
        </authorList>
    </citation>
    <scope>NUCLEOTIDE SEQUENCE [LARGE SCALE GENOMIC DNA]</scope>
    <source>
        <strain evidence="2 3">NIES-2285</strain>
    </source>
</reference>
<dbReference type="EMBL" id="DF237060">
    <property type="protein sequence ID" value="GAQ82435.1"/>
    <property type="molecule type" value="Genomic_DNA"/>
</dbReference>
<keyword evidence="3" id="KW-1185">Reference proteome</keyword>
<protein>
    <submittedName>
        <fullName evidence="2">Uncharacterized protein</fullName>
    </submittedName>
</protein>
<evidence type="ECO:0000313" key="2">
    <source>
        <dbReference type="EMBL" id="GAQ82435.1"/>
    </source>
</evidence>
<gene>
    <name evidence="2" type="ORF">KFL_001110120</name>
</gene>
<proteinExistence type="predicted"/>
<accession>A0A1Y1HUX9</accession>
<evidence type="ECO:0000256" key="1">
    <source>
        <dbReference type="SAM" id="MobiDB-lite"/>
    </source>
</evidence>
<feature type="region of interest" description="Disordered" evidence="1">
    <location>
        <begin position="1"/>
        <end position="60"/>
    </location>
</feature>
<evidence type="ECO:0000313" key="3">
    <source>
        <dbReference type="Proteomes" id="UP000054558"/>
    </source>
</evidence>
<sequence>MGRLTRSRSCLAQQEEAHKENEAPMDTSPPAPTAMQSKENAAKLARQQSYKSPTDSMVSPISRNLLSRKLSRPGSIKLPIKVLETAYENGAPGPR</sequence>
<dbReference type="OrthoDB" id="1903715at2759"/>
<dbReference type="Proteomes" id="UP000054558">
    <property type="component" value="Unassembled WGS sequence"/>
</dbReference>